<organism evidence="2 3">
    <name type="scientific">Chitinophaga flava</name>
    <dbReference type="NCBI Taxonomy" id="2259036"/>
    <lineage>
        <taxon>Bacteria</taxon>
        <taxon>Pseudomonadati</taxon>
        <taxon>Bacteroidota</taxon>
        <taxon>Chitinophagia</taxon>
        <taxon>Chitinophagales</taxon>
        <taxon>Chitinophagaceae</taxon>
        <taxon>Chitinophaga</taxon>
    </lineage>
</organism>
<accession>A0A365XU18</accession>
<evidence type="ECO:0000313" key="3">
    <source>
        <dbReference type="Proteomes" id="UP000253410"/>
    </source>
</evidence>
<feature type="domain" description="Nucleotide-diphospho-sugar transferase" evidence="1">
    <location>
        <begin position="51"/>
        <end position="217"/>
    </location>
</feature>
<dbReference type="RefSeq" id="WP_113618390.1">
    <property type="nucleotide sequence ID" value="NZ_QFFJ01000002.1"/>
</dbReference>
<keyword evidence="3" id="KW-1185">Reference proteome</keyword>
<dbReference type="EMBL" id="QFFJ01000002">
    <property type="protein sequence ID" value="RBL89640.1"/>
    <property type="molecule type" value="Genomic_DNA"/>
</dbReference>
<evidence type="ECO:0000259" key="1">
    <source>
        <dbReference type="Pfam" id="PF03407"/>
    </source>
</evidence>
<reference evidence="2 3" key="1">
    <citation type="submission" date="2018-05" db="EMBL/GenBank/DDBJ databases">
        <title>Chitinophaga sp. K3CV102501T nov., isolated from isolated from a monsoon evergreen broad-leaved forest soil.</title>
        <authorList>
            <person name="Lv Y."/>
        </authorList>
    </citation>
    <scope>NUCLEOTIDE SEQUENCE [LARGE SCALE GENOMIC DNA]</scope>
    <source>
        <strain evidence="2 3">GDMCC 1.1325</strain>
    </source>
</reference>
<dbReference type="Pfam" id="PF03407">
    <property type="entry name" value="Nucleotid_trans"/>
    <property type="match status" value="1"/>
</dbReference>
<dbReference type="Proteomes" id="UP000253410">
    <property type="component" value="Unassembled WGS sequence"/>
</dbReference>
<protein>
    <recommendedName>
        <fullName evidence="1">Nucleotide-diphospho-sugar transferase domain-containing protein</fullName>
    </recommendedName>
</protein>
<gene>
    <name evidence="2" type="ORF">DF182_24375</name>
</gene>
<evidence type="ECO:0000313" key="2">
    <source>
        <dbReference type="EMBL" id="RBL89640.1"/>
    </source>
</evidence>
<name>A0A365XU18_9BACT</name>
<dbReference type="InterPro" id="IPR005069">
    <property type="entry name" value="Nucl-diP-sugar_transferase"/>
</dbReference>
<proteinExistence type="predicted"/>
<sequence>MNILTDKIPLLTYYSPSHKILFDRFFLPSYNQYLSNSFELVIKTSDQLCNGEFGSINWNKQMKEKISFVNDFIQLTDAEYVVFSDVDIIFFDDIRYEIINELAHDDIAFQNDGGELSINHNLCCGFFICKIHSQTRAFFNALLSNYNDRYTDQQNMNYFLKNSSGVQYKPLSKRFYNLSRDGRPIWQSGQDIPFPDLDILMYHANFTVGLNSKKHLLENFIDWNELKRKNA</sequence>
<comment type="caution">
    <text evidence="2">The sequence shown here is derived from an EMBL/GenBank/DDBJ whole genome shotgun (WGS) entry which is preliminary data.</text>
</comment>
<dbReference type="AlphaFoldDB" id="A0A365XU18"/>